<evidence type="ECO:0008006" key="5">
    <source>
        <dbReference type="Google" id="ProtNLM"/>
    </source>
</evidence>
<feature type="compositionally biased region" description="Low complexity" evidence="1">
    <location>
        <begin position="67"/>
        <end position="95"/>
    </location>
</feature>
<dbReference type="RefSeq" id="WP_379772049.1">
    <property type="nucleotide sequence ID" value="NZ_JBHSMZ010000010.1"/>
</dbReference>
<accession>A0ABW0RZ06</accession>
<evidence type="ECO:0000256" key="1">
    <source>
        <dbReference type="SAM" id="MobiDB-lite"/>
    </source>
</evidence>
<evidence type="ECO:0000313" key="3">
    <source>
        <dbReference type="EMBL" id="MFC5549956.1"/>
    </source>
</evidence>
<feature type="region of interest" description="Disordered" evidence="1">
    <location>
        <begin position="59"/>
        <end position="95"/>
    </location>
</feature>
<evidence type="ECO:0000256" key="2">
    <source>
        <dbReference type="SAM" id="SignalP"/>
    </source>
</evidence>
<evidence type="ECO:0000313" key="4">
    <source>
        <dbReference type="Proteomes" id="UP001596086"/>
    </source>
</evidence>
<sequence>MNAKLIAASLVLSLASTGVAYAKPSCLKGAAAGAVGGHFLGKHHVLGAAVGCAVGHHMSKKQEREQAQAQARANAQAQADANARAQNGQAPAARR</sequence>
<protein>
    <recommendedName>
        <fullName evidence="5">Glycine zipper 2TM domain-containing protein</fullName>
    </recommendedName>
</protein>
<dbReference type="Proteomes" id="UP001596086">
    <property type="component" value="Unassembled WGS sequence"/>
</dbReference>
<feature type="signal peptide" evidence="2">
    <location>
        <begin position="1"/>
        <end position="22"/>
    </location>
</feature>
<keyword evidence="4" id="KW-1185">Reference proteome</keyword>
<dbReference type="EMBL" id="JBHSMZ010000010">
    <property type="protein sequence ID" value="MFC5549956.1"/>
    <property type="molecule type" value="Genomic_DNA"/>
</dbReference>
<name>A0ABW0RZ06_9BURK</name>
<comment type="caution">
    <text evidence="3">The sequence shown here is derived from an EMBL/GenBank/DDBJ whole genome shotgun (WGS) entry which is preliminary data.</text>
</comment>
<reference evidence="4" key="1">
    <citation type="journal article" date="2019" name="Int. J. Syst. Evol. Microbiol.">
        <title>The Global Catalogue of Microorganisms (GCM) 10K type strain sequencing project: providing services to taxonomists for standard genome sequencing and annotation.</title>
        <authorList>
            <consortium name="The Broad Institute Genomics Platform"/>
            <consortium name="The Broad Institute Genome Sequencing Center for Infectious Disease"/>
            <person name="Wu L."/>
            <person name="Ma J."/>
        </authorList>
    </citation>
    <scope>NUCLEOTIDE SEQUENCE [LARGE SCALE GENOMIC DNA]</scope>
    <source>
        <strain evidence="4">CGMCC 4.5798</strain>
    </source>
</reference>
<gene>
    <name evidence="3" type="ORF">ACFPO9_15675</name>
</gene>
<proteinExistence type="predicted"/>
<feature type="chain" id="PRO_5046557192" description="Glycine zipper 2TM domain-containing protein" evidence="2">
    <location>
        <begin position="23"/>
        <end position="95"/>
    </location>
</feature>
<organism evidence="3 4">
    <name type="scientific">Massilia aerilata</name>
    <dbReference type="NCBI Taxonomy" id="453817"/>
    <lineage>
        <taxon>Bacteria</taxon>
        <taxon>Pseudomonadati</taxon>
        <taxon>Pseudomonadota</taxon>
        <taxon>Betaproteobacteria</taxon>
        <taxon>Burkholderiales</taxon>
        <taxon>Oxalobacteraceae</taxon>
        <taxon>Telluria group</taxon>
        <taxon>Massilia</taxon>
    </lineage>
</organism>
<keyword evidence="2" id="KW-0732">Signal</keyword>